<dbReference type="InterPro" id="IPR042095">
    <property type="entry name" value="SUMF_sf"/>
</dbReference>
<organism evidence="2 3">
    <name type="scientific">Eiseniibacteriota bacterium</name>
    <dbReference type="NCBI Taxonomy" id="2212470"/>
    <lineage>
        <taxon>Bacteria</taxon>
        <taxon>Candidatus Eiseniibacteriota</taxon>
    </lineage>
</organism>
<evidence type="ECO:0000259" key="1">
    <source>
        <dbReference type="PROSITE" id="PS50853"/>
    </source>
</evidence>
<dbReference type="InterPro" id="IPR013211">
    <property type="entry name" value="LVIVD"/>
</dbReference>
<dbReference type="SUPFAM" id="SSF49265">
    <property type="entry name" value="Fibronectin type III"/>
    <property type="match status" value="1"/>
</dbReference>
<dbReference type="InterPro" id="IPR016187">
    <property type="entry name" value="CTDL_fold"/>
</dbReference>
<proteinExistence type="predicted"/>
<dbReference type="InterPro" id="IPR005532">
    <property type="entry name" value="SUMF_dom"/>
</dbReference>
<dbReference type="InterPro" id="IPR036116">
    <property type="entry name" value="FN3_sf"/>
</dbReference>
<dbReference type="Proteomes" id="UP000739538">
    <property type="component" value="Unassembled WGS sequence"/>
</dbReference>
<dbReference type="SUPFAM" id="SSF50956">
    <property type="entry name" value="Thermostable phytase (3-phytase)"/>
    <property type="match status" value="1"/>
</dbReference>
<evidence type="ECO:0000313" key="2">
    <source>
        <dbReference type="EMBL" id="MCA9758312.1"/>
    </source>
</evidence>
<dbReference type="SUPFAM" id="SSF56436">
    <property type="entry name" value="C-type lectin-like"/>
    <property type="match status" value="1"/>
</dbReference>
<dbReference type="InterPro" id="IPR051043">
    <property type="entry name" value="Sulfatase_Mod_Factor_Kinase"/>
</dbReference>
<dbReference type="PROSITE" id="PS50853">
    <property type="entry name" value="FN3"/>
    <property type="match status" value="1"/>
</dbReference>
<gene>
    <name evidence="2" type="ORF">KDA27_21130</name>
</gene>
<name>A0A956NFA3_UNCEI</name>
<dbReference type="Pfam" id="PF03781">
    <property type="entry name" value="FGE-sulfatase"/>
    <property type="match status" value="1"/>
</dbReference>
<dbReference type="PANTHER" id="PTHR23150:SF19">
    <property type="entry name" value="FORMYLGLYCINE-GENERATING ENZYME"/>
    <property type="match status" value="1"/>
</dbReference>
<dbReference type="CDD" id="cd00063">
    <property type="entry name" value="FN3"/>
    <property type="match status" value="1"/>
</dbReference>
<dbReference type="Gene3D" id="2.60.40.10">
    <property type="entry name" value="Immunoglobulins"/>
    <property type="match status" value="1"/>
</dbReference>
<dbReference type="Pfam" id="PF00041">
    <property type="entry name" value="fn3"/>
    <property type="match status" value="1"/>
</dbReference>
<dbReference type="AlphaFoldDB" id="A0A956NFA3"/>
<feature type="domain" description="Fibronectin type-III" evidence="1">
    <location>
        <begin position="363"/>
        <end position="473"/>
    </location>
</feature>
<dbReference type="SMART" id="SM00060">
    <property type="entry name" value="FN3"/>
    <property type="match status" value="1"/>
</dbReference>
<evidence type="ECO:0000313" key="3">
    <source>
        <dbReference type="Proteomes" id="UP000739538"/>
    </source>
</evidence>
<dbReference type="Pfam" id="PF08309">
    <property type="entry name" value="LVIVD"/>
    <property type="match status" value="4"/>
</dbReference>
<dbReference type="PROSITE" id="PS51257">
    <property type="entry name" value="PROKAR_LIPOPROTEIN"/>
    <property type="match status" value="1"/>
</dbReference>
<sequence length="814" mass="86193">MQRDNGRWTWLWTRSGLAILAIGFLAGCGAQDLYTPPTAPYSVAGRLGLPSQVEDVAVLGNTAFVAGGQAGLLIVDVSDPKTPSLVQMLDTVKYAESVRVASTYAGGEVVDIAFVVEGTEGITTYDVSDPANAYSFQQGTTAVDGNGLFISVPDDPSEPYVVYLAESWKGLRIFESDPAVPGLLRYNGVFSSTRGYAMSVAMKDGFAYIADDELGLAVLDVRNRVLGAVAVVSSCDTEGDATGVDVVGDYAFIADGHNGLAVMECQLEGDPLVPVPRYVAHLDLPGRCRAIVVRDGTAFIAAQDGGVHIVDVTTPSSPVLAGTVLTSYATGIALSKSGLVVVSDRDEGLLVLQGPGPFSDSIAPSNVTDLSARGVDSTSVVLEWHAPGDDRLSGRAAGYDIRYVEAGIDGSFPWNSAIETADEPAPGVRGTAESHVVTGLLPGTEYTFALRTVDGSGNWSGVSNVAQVVTPVGNVPPVLSGGSVSPDAGLYDESFVFEVIYQDGDGDAPEVAEVWVDDVAYAMTAVTTSFETGALFRYEGTLNAGAHDHYYRFGDGHHGPTDTDVFSGPAVGRLLATIGSPADEPGRDTDETPHPVLMVREFEIASREVTQAEYEAVMGTNPSRYQGANLPVERVSWFDAVEYCNALSISQGLTPAYDVQGDVVTWDEDADGWRLPTEAEWEVSCRAGTTTPFANGDLTEEACGIDPVLTEIGWYCGNAEATTHPAGSKRANGEGLFDMHGNVWEWCWDWFVSDLGSGAAVDPQGPAGGSQRAIRGGSWYHFARECRSASRAPYWPGSKDDIVGFRVARTIFQP</sequence>
<comment type="caution">
    <text evidence="2">The sequence shown here is derived from an EMBL/GenBank/DDBJ whole genome shotgun (WGS) entry which is preliminary data.</text>
</comment>
<reference evidence="2" key="2">
    <citation type="journal article" date="2021" name="Microbiome">
        <title>Successional dynamics and alternative stable states in a saline activated sludge microbial community over 9 years.</title>
        <authorList>
            <person name="Wang Y."/>
            <person name="Ye J."/>
            <person name="Ju F."/>
            <person name="Liu L."/>
            <person name="Boyd J.A."/>
            <person name="Deng Y."/>
            <person name="Parks D.H."/>
            <person name="Jiang X."/>
            <person name="Yin X."/>
            <person name="Woodcroft B.J."/>
            <person name="Tyson G.W."/>
            <person name="Hugenholtz P."/>
            <person name="Polz M.F."/>
            <person name="Zhang T."/>
        </authorList>
    </citation>
    <scope>NUCLEOTIDE SEQUENCE</scope>
    <source>
        <strain evidence="2">HKST-UBA02</strain>
    </source>
</reference>
<dbReference type="EMBL" id="JAGQHS010000160">
    <property type="protein sequence ID" value="MCA9758312.1"/>
    <property type="molecule type" value="Genomic_DNA"/>
</dbReference>
<dbReference type="Gene3D" id="3.90.1580.10">
    <property type="entry name" value="paralog of FGE (formylglycine-generating enzyme)"/>
    <property type="match status" value="1"/>
</dbReference>
<dbReference type="InterPro" id="IPR003961">
    <property type="entry name" value="FN3_dom"/>
</dbReference>
<dbReference type="PANTHER" id="PTHR23150">
    <property type="entry name" value="SULFATASE MODIFYING FACTOR 1, 2"/>
    <property type="match status" value="1"/>
</dbReference>
<reference evidence="2" key="1">
    <citation type="submission" date="2020-04" db="EMBL/GenBank/DDBJ databases">
        <authorList>
            <person name="Zhang T."/>
        </authorList>
    </citation>
    <scope>NUCLEOTIDE SEQUENCE</scope>
    <source>
        <strain evidence="2">HKST-UBA02</strain>
    </source>
</reference>
<dbReference type="InterPro" id="IPR013783">
    <property type="entry name" value="Ig-like_fold"/>
</dbReference>
<accession>A0A956NFA3</accession>
<protein>
    <submittedName>
        <fullName evidence="2">SUMF1/EgtB/PvdO family nonheme iron enzyme</fullName>
    </submittedName>
</protein>
<dbReference type="GO" id="GO:0120147">
    <property type="term" value="F:formylglycine-generating oxidase activity"/>
    <property type="evidence" value="ECO:0007669"/>
    <property type="project" value="TreeGrafter"/>
</dbReference>